<proteinExistence type="predicted"/>
<dbReference type="EMBL" id="SRLO01000469">
    <property type="protein sequence ID" value="TNN54988.1"/>
    <property type="molecule type" value="Genomic_DNA"/>
</dbReference>
<evidence type="ECO:0000313" key="1">
    <source>
        <dbReference type="EMBL" id="TNN54988.1"/>
    </source>
</evidence>
<evidence type="ECO:0000313" key="2">
    <source>
        <dbReference type="Proteomes" id="UP000314294"/>
    </source>
</evidence>
<dbReference type="Proteomes" id="UP000314294">
    <property type="component" value="Unassembled WGS sequence"/>
</dbReference>
<comment type="caution">
    <text evidence="1">The sequence shown here is derived from an EMBL/GenBank/DDBJ whole genome shotgun (WGS) entry which is preliminary data.</text>
</comment>
<gene>
    <name evidence="1" type="ORF">EYF80_034775</name>
</gene>
<dbReference type="AlphaFoldDB" id="A0A4Z2GMZ0"/>
<reference evidence="1 2" key="1">
    <citation type="submission" date="2019-03" db="EMBL/GenBank/DDBJ databases">
        <title>First draft genome of Liparis tanakae, snailfish: a comprehensive survey of snailfish specific genes.</title>
        <authorList>
            <person name="Kim W."/>
            <person name="Song I."/>
            <person name="Jeong J.-H."/>
            <person name="Kim D."/>
            <person name="Kim S."/>
            <person name="Ryu S."/>
            <person name="Song J.Y."/>
            <person name="Lee S.K."/>
        </authorList>
    </citation>
    <scope>NUCLEOTIDE SEQUENCE [LARGE SCALE GENOMIC DNA]</scope>
    <source>
        <tissue evidence="1">Muscle</tissue>
    </source>
</reference>
<accession>A0A4Z2GMZ0</accession>
<protein>
    <submittedName>
        <fullName evidence="1">Uncharacterized protein</fullName>
    </submittedName>
</protein>
<organism evidence="1 2">
    <name type="scientific">Liparis tanakae</name>
    <name type="common">Tanaka's snailfish</name>
    <dbReference type="NCBI Taxonomy" id="230148"/>
    <lineage>
        <taxon>Eukaryota</taxon>
        <taxon>Metazoa</taxon>
        <taxon>Chordata</taxon>
        <taxon>Craniata</taxon>
        <taxon>Vertebrata</taxon>
        <taxon>Euteleostomi</taxon>
        <taxon>Actinopterygii</taxon>
        <taxon>Neopterygii</taxon>
        <taxon>Teleostei</taxon>
        <taxon>Neoteleostei</taxon>
        <taxon>Acanthomorphata</taxon>
        <taxon>Eupercaria</taxon>
        <taxon>Perciformes</taxon>
        <taxon>Cottioidei</taxon>
        <taxon>Cottales</taxon>
        <taxon>Liparidae</taxon>
        <taxon>Liparis</taxon>
    </lineage>
</organism>
<name>A0A4Z2GMZ0_9TELE</name>
<sequence length="89" mass="9887">MLMEEKIGQMERPVLASDRHDALVPSSFPHSLPLLPAAVSSSRLLHPHPHAPPPPPFLPSYPLMNPECCRSSAHRPRHVLRLLLPAIEP</sequence>
<keyword evidence="2" id="KW-1185">Reference proteome</keyword>